<dbReference type="InterPro" id="IPR041752">
    <property type="entry name" value="Coa3"/>
</dbReference>
<reference evidence="10" key="1">
    <citation type="submission" date="2017-01" db="EMBL/GenBank/DDBJ databases">
        <title>Comparative genomics of anhydrobiosis in the tardigrade Hypsibius dujardini.</title>
        <authorList>
            <person name="Yoshida Y."/>
            <person name="Koutsovoulos G."/>
            <person name="Laetsch D."/>
            <person name="Stevens L."/>
            <person name="Kumar S."/>
            <person name="Horikawa D."/>
            <person name="Ishino K."/>
            <person name="Komine S."/>
            <person name="Tomita M."/>
            <person name="Blaxter M."/>
            <person name="Arakawa K."/>
        </authorList>
    </citation>
    <scope>NUCLEOTIDE SEQUENCE [LARGE SCALE GENOMIC DNA]</scope>
    <source>
        <strain evidence="10">Z151</strain>
    </source>
</reference>
<comment type="similarity">
    <text evidence="2 7">Belongs to the COA3 family.</text>
</comment>
<evidence type="ECO:0000256" key="3">
    <source>
        <dbReference type="ARBA" id="ARBA00022692"/>
    </source>
</evidence>
<evidence type="ECO:0000256" key="5">
    <source>
        <dbReference type="ARBA" id="ARBA00023128"/>
    </source>
</evidence>
<keyword evidence="4 7" id="KW-1133">Transmembrane helix</keyword>
<dbReference type="PANTHER" id="PTHR15642">
    <property type="entry name" value="CYTOCHROME C OXIDASE ASSEMBLY FACTOR 3, MITOCHONDRIAL"/>
    <property type="match status" value="1"/>
</dbReference>
<organism evidence="9 10">
    <name type="scientific">Hypsibius exemplaris</name>
    <name type="common">Freshwater tardigrade</name>
    <dbReference type="NCBI Taxonomy" id="2072580"/>
    <lineage>
        <taxon>Eukaryota</taxon>
        <taxon>Metazoa</taxon>
        <taxon>Ecdysozoa</taxon>
        <taxon>Tardigrada</taxon>
        <taxon>Eutardigrada</taxon>
        <taxon>Parachela</taxon>
        <taxon>Hypsibioidea</taxon>
        <taxon>Hypsibiidae</taxon>
        <taxon>Hypsibius</taxon>
    </lineage>
</organism>
<proteinExistence type="inferred from homology"/>
<dbReference type="PANTHER" id="PTHR15642:SF3">
    <property type="entry name" value="CYTOCHROME C OXIDASE ASSEMBLY FACTOR 3 HOMOLOG, MITOCHONDRIAL"/>
    <property type="match status" value="1"/>
</dbReference>
<evidence type="ECO:0000259" key="8">
    <source>
        <dbReference type="Pfam" id="PF09813"/>
    </source>
</evidence>
<comment type="caution">
    <text evidence="9">The sequence shown here is derived from an EMBL/GenBank/DDBJ whole genome shotgun (WGS) entry which is preliminary data.</text>
</comment>
<comment type="function">
    <text evidence="7">Required for assembly of cytochrome c oxidase (complex IV).</text>
</comment>
<evidence type="ECO:0000256" key="1">
    <source>
        <dbReference type="ARBA" id="ARBA00004304"/>
    </source>
</evidence>
<dbReference type="OrthoDB" id="10018333at2759"/>
<evidence type="ECO:0000313" key="10">
    <source>
        <dbReference type="Proteomes" id="UP000192578"/>
    </source>
</evidence>
<accession>A0A9X6N8K9</accession>
<feature type="domain" description="Cytochrome c oxidase assembly factor 3 mitochondrial coiled-coil" evidence="8">
    <location>
        <begin position="35"/>
        <end position="83"/>
    </location>
</feature>
<dbReference type="Pfam" id="PF09813">
    <property type="entry name" value="Coa3_cc"/>
    <property type="match status" value="1"/>
</dbReference>
<gene>
    <name evidence="9" type="ORF">BV898_14412</name>
</gene>
<keyword evidence="3 7" id="KW-0812">Transmembrane</keyword>
<keyword evidence="6 7" id="KW-0472">Membrane</keyword>
<dbReference type="GO" id="GO:0005743">
    <property type="term" value="C:mitochondrial inner membrane"/>
    <property type="evidence" value="ECO:0007669"/>
    <property type="project" value="UniProtKB-UniRule"/>
</dbReference>
<evidence type="ECO:0000313" key="9">
    <source>
        <dbReference type="EMBL" id="OWA49875.1"/>
    </source>
</evidence>
<dbReference type="AlphaFoldDB" id="A0A9X6N8K9"/>
<dbReference type="InterPro" id="IPR018628">
    <property type="entry name" value="Coa3_CC"/>
</dbReference>
<feature type="transmembrane region" description="Helical" evidence="7">
    <location>
        <begin position="50"/>
        <end position="71"/>
    </location>
</feature>
<dbReference type="Proteomes" id="UP000192578">
    <property type="component" value="Unassembled WGS sequence"/>
</dbReference>
<dbReference type="EMBL" id="MTYJ01000176">
    <property type="protein sequence ID" value="OWA49875.1"/>
    <property type="molecule type" value="Genomic_DNA"/>
</dbReference>
<evidence type="ECO:0000256" key="7">
    <source>
        <dbReference type="RuleBase" id="RU367056"/>
    </source>
</evidence>
<keyword evidence="10" id="KW-1185">Reference proteome</keyword>
<name>A0A9X6N8K9_HYPEX</name>
<keyword evidence="7" id="KW-0999">Mitochondrion inner membrane</keyword>
<protein>
    <recommendedName>
        <fullName evidence="7">Cytochrome c oxidase assembly factor 3</fullName>
    </recommendedName>
</protein>
<dbReference type="GO" id="GO:0033617">
    <property type="term" value="P:mitochondrial respiratory chain complex IV assembly"/>
    <property type="evidence" value="ECO:0007669"/>
    <property type="project" value="UniProtKB-UniRule"/>
</dbReference>
<keyword evidence="5 7" id="KW-0496">Mitochondrion</keyword>
<evidence type="ECO:0000256" key="2">
    <source>
        <dbReference type="ARBA" id="ARBA00007035"/>
    </source>
</evidence>
<comment type="subunit">
    <text evidence="7">Component of 250-400 kDa complexes called cytochrome oxidase assembly intermediates or COA complexes.</text>
</comment>
<evidence type="ECO:0000256" key="6">
    <source>
        <dbReference type="ARBA" id="ARBA00023136"/>
    </source>
</evidence>
<comment type="subcellular location">
    <subcellularLocation>
        <location evidence="1">Mitochondrion membrane</location>
        <topology evidence="1">Single-pass membrane protein</topology>
    </subcellularLocation>
</comment>
<evidence type="ECO:0000256" key="4">
    <source>
        <dbReference type="ARBA" id="ARBA00022989"/>
    </source>
</evidence>
<sequence length="88" mass="10132">MATPSSNMKPGELNSISPHLAQIQSDMMRKADRWNRERVLELKKIRSKNIVTGLLIGSTVLAIYAYTIRAIRQETFLDDLDEPERMEQ</sequence>